<dbReference type="Pfam" id="PF12647">
    <property type="entry name" value="RNHCP"/>
    <property type="match status" value="1"/>
</dbReference>
<evidence type="ECO:0000313" key="4">
    <source>
        <dbReference type="Proteomes" id="UP000004121"/>
    </source>
</evidence>
<evidence type="ECO:0000313" key="3">
    <source>
        <dbReference type="EMBL" id="EEJ50426.1"/>
    </source>
</evidence>
<dbReference type="InterPro" id="IPR024439">
    <property type="entry name" value="RNHCP"/>
</dbReference>
<feature type="region of interest" description="Disordered" evidence="1">
    <location>
        <begin position="1"/>
        <end position="59"/>
    </location>
</feature>
<protein>
    <recommendedName>
        <fullName evidence="2">C2H2-type domain-containing protein</fullName>
    </recommendedName>
</protein>
<feature type="domain" description="C2H2-type" evidence="2">
    <location>
        <begin position="81"/>
        <end position="116"/>
    </location>
</feature>
<dbReference type="HOGENOM" id="CLU_122829_0_0_9"/>
<keyword evidence="4" id="KW-1185">Reference proteome</keyword>
<gene>
    <name evidence="3" type="ORF">HMPREF6123_2298</name>
</gene>
<dbReference type="PROSITE" id="PS50157">
    <property type="entry name" value="ZINC_FINGER_C2H2_2"/>
    <property type="match status" value="1"/>
</dbReference>
<dbReference type="AlphaFoldDB" id="C2L0M9"/>
<dbReference type="PROSITE" id="PS00028">
    <property type="entry name" value="ZINC_FINGER_C2H2_1"/>
    <property type="match status" value="1"/>
</dbReference>
<dbReference type="InParanoid" id="C2L0M9"/>
<dbReference type="InterPro" id="IPR013087">
    <property type="entry name" value="Znf_C2H2_type"/>
</dbReference>
<feature type="compositionally biased region" description="Basic and acidic residues" evidence="1">
    <location>
        <begin position="20"/>
        <end position="59"/>
    </location>
</feature>
<sequence length="198" mass="22001">MQNGDMPLKKKKKPVASRRNPGEEQRKEAVEQRGVEARKKLGGRKDTEEQRDGGARKEIVLGKDGKSSSIDYRFRPCLESFHCAHCGKEIHPEGAGSQHRNHCPHCLYSLHVDEEPGDRKATCHGQMEPIGVISKGDGDWSILHLCKSCGKLSLNRALADDNPLLLMQLAVKPLSSPPFPMSFLSHFLEEKGKQGKCP</sequence>
<dbReference type="OrthoDB" id="9809485at2"/>
<accession>C2L0M9</accession>
<name>C2L0M9_9FIRM</name>
<dbReference type="Proteomes" id="UP000004121">
    <property type="component" value="Unassembled WGS sequence"/>
</dbReference>
<comment type="caution">
    <text evidence="3">The sequence shown here is derived from an EMBL/GenBank/DDBJ whole genome shotgun (WGS) entry which is preliminary data.</text>
</comment>
<evidence type="ECO:0000259" key="2">
    <source>
        <dbReference type="PROSITE" id="PS50157"/>
    </source>
</evidence>
<proteinExistence type="predicted"/>
<organism evidence="3 4">
    <name type="scientific">Oribacterium sinus F0268</name>
    <dbReference type="NCBI Taxonomy" id="585501"/>
    <lineage>
        <taxon>Bacteria</taxon>
        <taxon>Bacillati</taxon>
        <taxon>Bacillota</taxon>
        <taxon>Clostridia</taxon>
        <taxon>Lachnospirales</taxon>
        <taxon>Lachnospiraceae</taxon>
        <taxon>Oribacterium</taxon>
    </lineage>
</organism>
<dbReference type="RefSeq" id="WP_007157444.1">
    <property type="nucleotide sequence ID" value="NZ_GG668534.1"/>
</dbReference>
<dbReference type="STRING" id="585501.HMPREF6123_2298"/>
<dbReference type="EMBL" id="ACKX01000214">
    <property type="protein sequence ID" value="EEJ50426.1"/>
    <property type="molecule type" value="Genomic_DNA"/>
</dbReference>
<evidence type="ECO:0000256" key="1">
    <source>
        <dbReference type="SAM" id="MobiDB-lite"/>
    </source>
</evidence>
<dbReference type="eggNOG" id="COG1162">
    <property type="taxonomic scope" value="Bacteria"/>
</dbReference>
<reference evidence="3 4" key="1">
    <citation type="submission" date="2009-04" db="EMBL/GenBank/DDBJ databases">
        <authorList>
            <person name="Qin X."/>
            <person name="Bachman B."/>
            <person name="Battles P."/>
            <person name="Bell A."/>
            <person name="Bess C."/>
            <person name="Bickham C."/>
            <person name="Chaboub L."/>
            <person name="Chen D."/>
            <person name="Coyle M."/>
            <person name="Deiros D.R."/>
            <person name="Dinh H."/>
            <person name="Forbes L."/>
            <person name="Fowler G."/>
            <person name="Francisco L."/>
            <person name="Fu Q."/>
            <person name="Gubbala S."/>
            <person name="Hale W."/>
            <person name="Han Y."/>
            <person name="Hemphill L."/>
            <person name="Highlander S.K."/>
            <person name="Hirani K."/>
            <person name="Hogues M."/>
            <person name="Jackson L."/>
            <person name="Jakkamsetti A."/>
            <person name="Javaid M."/>
            <person name="Jiang H."/>
            <person name="Korchina V."/>
            <person name="Kovar C."/>
            <person name="Lara F."/>
            <person name="Lee S."/>
            <person name="Mata R."/>
            <person name="Mathew T."/>
            <person name="Moen C."/>
            <person name="Morales K."/>
            <person name="Munidasa M."/>
            <person name="Nazareth L."/>
            <person name="Ngo R."/>
            <person name="Nguyen L."/>
            <person name="Okwuonu G."/>
            <person name="Ongeri F."/>
            <person name="Patil S."/>
            <person name="Petrosino J."/>
            <person name="Pham C."/>
            <person name="Pham P."/>
            <person name="Pu L.-L."/>
            <person name="Puazo M."/>
            <person name="Raj R."/>
            <person name="Reid J."/>
            <person name="Rouhana J."/>
            <person name="Saada N."/>
            <person name="Shang Y."/>
            <person name="Simmons D."/>
            <person name="Thornton R."/>
            <person name="Warren J."/>
            <person name="Weissenberger G."/>
            <person name="Zhang J."/>
            <person name="Zhang L."/>
            <person name="Zhou C."/>
            <person name="Zhu D."/>
            <person name="Muzny D."/>
            <person name="Worley K."/>
            <person name="Gibbs R."/>
        </authorList>
    </citation>
    <scope>NUCLEOTIDE SEQUENCE [LARGE SCALE GENOMIC DNA]</scope>
    <source>
        <strain evidence="3 4">F0268</strain>
    </source>
</reference>